<reference evidence="6" key="1">
    <citation type="submission" date="2025-08" db="UniProtKB">
        <authorList>
            <consortium name="Ensembl"/>
        </authorList>
    </citation>
    <scope>IDENTIFICATION</scope>
</reference>
<dbReference type="PANTHER" id="PTHR44427">
    <property type="entry name" value="CARCINOEMBRYONIC ANTIGEN-RELATED CELL ADHESION MOLECULE 19"/>
    <property type="match status" value="1"/>
</dbReference>
<dbReference type="Ensembl" id="ENSSMRT00000008881.1">
    <property type="protein sequence ID" value="ENSSMRP00000007591.1"/>
    <property type="gene ID" value="ENSSMRG00000006099.1"/>
</dbReference>
<dbReference type="InterPro" id="IPR050831">
    <property type="entry name" value="CEA_cell_adhesion"/>
</dbReference>
<dbReference type="GeneTree" id="ENSGT00950000185100"/>
<reference evidence="6" key="2">
    <citation type="submission" date="2025-09" db="UniProtKB">
        <authorList>
            <consortium name="Ensembl"/>
        </authorList>
    </citation>
    <scope>IDENTIFICATION</scope>
</reference>
<proteinExistence type="inferred from homology"/>
<feature type="domain" description="Immunoglobulin V-set" evidence="5">
    <location>
        <begin position="50"/>
        <end position="125"/>
    </location>
</feature>
<sequence length="134" mass="14884">IQKAAARLQTGVSGGTHVTPVLKDLVVISVTVQPLNPLQSWNVTLQPMDVSKDILNCNWYRAPSTDASKLIFNFIRHGPPDLNTGQAYTGREFIYYNCSMLITNLLSNDSGNYTVILNGPRITRTGHTYFKVQT</sequence>
<dbReference type="OMA" id="DILNCNW"/>
<evidence type="ECO:0000259" key="5">
    <source>
        <dbReference type="Pfam" id="PF07686"/>
    </source>
</evidence>
<evidence type="ECO:0000256" key="2">
    <source>
        <dbReference type="ARBA" id="ARBA00023180"/>
    </source>
</evidence>
<dbReference type="Pfam" id="PF07686">
    <property type="entry name" value="V-set"/>
    <property type="match status" value="1"/>
</dbReference>
<organism evidence="6 7">
    <name type="scientific">Salvator merianae</name>
    <name type="common">Argentine black and white tegu</name>
    <name type="synonym">Tupinambis merianae</name>
    <dbReference type="NCBI Taxonomy" id="96440"/>
    <lineage>
        <taxon>Eukaryota</taxon>
        <taxon>Metazoa</taxon>
        <taxon>Chordata</taxon>
        <taxon>Craniata</taxon>
        <taxon>Vertebrata</taxon>
        <taxon>Euteleostomi</taxon>
        <taxon>Lepidosauria</taxon>
        <taxon>Squamata</taxon>
        <taxon>Bifurcata</taxon>
        <taxon>Unidentata</taxon>
        <taxon>Episquamata</taxon>
        <taxon>Laterata</taxon>
        <taxon>Teiioidea</taxon>
        <taxon>Teiidae</taxon>
        <taxon>Salvator</taxon>
    </lineage>
</organism>
<dbReference type="SUPFAM" id="SSF48726">
    <property type="entry name" value="Immunoglobulin"/>
    <property type="match status" value="1"/>
</dbReference>
<evidence type="ECO:0000313" key="6">
    <source>
        <dbReference type="Ensembl" id="ENSSMRP00000007591.1"/>
    </source>
</evidence>
<protein>
    <recommendedName>
        <fullName evidence="5">Immunoglobulin V-set domain-containing protein</fullName>
    </recommendedName>
</protein>
<evidence type="ECO:0000256" key="3">
    <source>
        <dbReference type="ARBA" id="ARBA00023319"/>
    </source>
</evidence>
<keyword evidence="1" id="KW-0732">Signal</keyword>
<dbReference type="InterPro" id="IPR013783">
    <property type="entry name" value="Ig-like_fold"/>
</dbReference>
<dbReference type="Gene3D" id="2.60.40.10">
    <property type="entry name" value="Immunoglobulins"/>
    <property type="match status" value="1"/>
</dbReference>
<comment type="similarity">
    <text evidence="4">Belongs to the immunoglobulin superfamily. CEA family.</text>
</comment>
<evidence type="ECO:0000256" key="4">
    <source>
        <dbReference type="ARBA" id="ARBA00038222"/>
    </source>
</evidence>
<keyword evidence="3" id="KW-0393">Immunoglobulin domain</keyword>
<evidence type="ECO:0000256" key="1">
    <source>
        <dbReference type="ARBA" id="ARBA00022729"/>
    </source>
</evidence>
<dbReference type="AlphaFoldDB" id="A0A8D0BN54"/>
<dbReference type="Proteomes" id="UP000694421">
    <property type="component" value="Unplaced"/>
</dbReference>
<dbReference type="PANTHER" id="PTHR44427:SF1">
    <property type="entry name" value="CARCINOEMBRYONIC ANTIGEN-RELATED CELL ADHESION MOLECULE 1"/>
    <property type="match status" value="1"/>
</dbReference>
<name>A0A8D0BN54_SALMN</name>
<keyword evidence="7" id="KW-1185">Reference proteome</keyword>
<dbReference type="InterPro" id="IPR013106">
    <property type="entry name" value="Ig_V-set"/>
</dbReference>
<accession>A0A8D0BN54</accession>
<evidence type="ECO:0000313" key="7">
    <source>
        <dbReference type="Proteomes" id="UP000694421"/>
    </source>
</evidence>
<keyword evidence="2" id="KW-0325">Glycoprotein</keyword>
<dbReference type="InterPro" id="IPR036179">
    <property type="entry name" value="Ig-like_dom_sf"/>
</dbReference>